<keyword evidence="3" id="KW-0804">Transcription</keyword>
<dbReference type="Pfam" id="PF12840">
    <property type="entry name" value="HTH_20"/>
    <property type="match status" value="1"/>
</dbReference>
<proteinExistence type="predicted"/>
<evidence type="ECO:0000256" key="1">
    <source>
        <dbReference type="ARBA" id="ARBA00023015"/>
    </source>
</evidence>
<dbReference type="SUPFAM" id="SSF46785">
    <property type="entry name" value="Winged helix' DNA-binding domain"/>
    <property type="match status" value="1"/>
</dbReference>
<dbReference type="PANTHER" id="PTHR43132">
    <property type="entry name" value="ARSENICAL RESISTANCE OPERON REPRESSOR ARSR-RELATED"/>
    <property type="match status" value="1"/>
</dbReference>
<dbReference type="STRING" id="1193682.BJP25_03865"/>
<dbReference type="PANTHER" id="PTHR43132:SF6">
    <property type="entry name" value="HTH-TYPE TRANSCRIPTIONAL REPRESSOR CZRA"/>
    <property type="match status" value="1"/>
</dbReference>
<evidence type="ECO:0000256" key="2">
    <source>
        <dbReference type="ARBA" id="ARBA00023125"/>
    </source>
</evidence>
<feature type="domain" description="HTH arsR-type" evidence="4">
    <location>
        <begin position="226"/>
        <end position="306"/>
    </location>
</feature>
<dbReference type="InterPro" id="IPR011991">
    <property type="entry name" value="ArsR-like_HTH"/>
</dbReference>
<dbReference type="GO" id="GO:0003677">
    <property type="term" value="F:DNA binding"/>
    <property type="evidence" value="ECO:0007669"/>
    <property type="project" value="UniProtKB-KW"/>
</dbReference>
<dbReference type="Gene3D" id="1.10.10.10">
    <property type="entry name" value="Winged helix-like DNA-binding domain superfamily/Winged helix DNA-binding domain"/>
    <property type="match status" value="1"/>
</dbReference>
<keyword evidence="1" id="KW-0805">Transcription regulation</keyword>
<dbReference type="PROSITE" id="PS50987">
    <property type="entry name" value="HTH_ARSR_2"/>
    <property type="match status" value="1"/>
</dbReference>
<evidence type="ECO:0000313" key="6">
    <source>
        <dbReference type="Proteomes" id="UP000186040"/>
    </source>
</evidence>
<dbReference type="CDD" id="cd00090">
    <property type="entry name" value="HTH_ARSR"/>
    <property type="match status" value="1"/>
</dbReference>
<keyword evidence="6" id="KW-1185">Reference proteome</keyword>
<reference evidence="5 6" key="1">
    <citation type="submission" date="2016-10" db="EMBL/GenBank/DDBJ databases">
        <title>The Draft Genome Sequence of Actinokineospora bangkokensis 44EHWT reveals the biosynthetic pathway of antifungal compounds Thailandins with unusual extender unit butylmalonyl-CoA.</title>
        <authorList>
            <person name="Greule A."/>
            <person name="Intra B."/>
            <person name="Flemming S."/>
            <person name="Rommel M.G."/>
            <person name="Panbangred W."/>
            <person name="Bechthold A."/>
        </authorList>
    </citation>
    <scope>NUCLEOTIDE SEQUENCE [LARGE SCALE GENOMIC DNA]</scope>
    <source>
        <strain evidence="5 6">44EHW</strain>
    </source>
</reference>
<protein>
    <recommendedName>
        <fullName evidence="4">HTH arsR-type domain-containing protein</fullName>
    </recommendedName>
</protein>
<comment type="caution">
    <text evidence="5">The sequence shown here is derived from an EMBL/GenBank/DDBJ whole genome shotgun (WGS) entry which is preliminary data.</text>
</comment>
<gene>
    <name evidence="5" type="ORF">BJP25_03865</name>
</gene>
<dbReference type="InterPro" id="IPR036388">
    <property type="entry name" value="WH-like_DNA-bd_sf"/>
</dbReference>
<dbReference type="EMBL" id="MKQR01000028">
    <property type="protein sequence ID" value="OLR90119.1"/>
    <property type="molecule type" value="Genomic_DNA"/>
</dbReference>
<sequence>MITIRLDAAAVSRVRVAVSPVMEAVGLLRLAAAGRAHPIFGDPGAAARFALRDPDVRAVAAALGTEDAWDFPDLLTPRPLPVRDVLSDQLERLRATDEARVEAQLTDMHRLRRWIPTDGFPARAAAGLARFFAVAMADQWPAHLTMLEGDVRDRAVQMATGGVGALLSSLHTRATWTGEAVLVRCGSEVHVDSTGQELVIAPSAMCWPDLLVQSQDPTDVVLFAPARSLGTPRPHRGVDRLIGPTRARLLNDLETPRSTGELAARHSLAAATVSHHLSVLHESGQVTRHRDGRRVFYQRADARVLA</sequence>
<dbReference type="PRINTS" id="PR00778">
    <property type="entry name" value="HTHARSR"/>
</dbReference>
<evidence type="ECO:0000259" key="4">
    <source>
        <dbReference type="PROSITE" id="PS50987"/>
    </source>
</evidence>
<evidence type="ECO:0000256" key="3">
    <source>
        <dbReference type="ARBA" id="ARBA00023163"/>
    </source>
</evidence>
<dbReference type="InterPro" id="IPR036390">
    <property type="entry name" value="WH_DNA-bd_sf"/>
</dbReference>
<keyword evidence="2" id="KW-0238">DNA-binding</keyword>
<dbReference type="OrthoDB" id="3460651at2"/>
<dbReference type="AlphaFoldDB" id="A0A1Q9LDP1"/>
<evidence type="ECO:0000313" key="5">
    <source>
        <dbReference type="EMBL" id="OLR90119.1"/>
    </source>
</evidence>
<dbReference type="InterPro" id="IPR001845">
    <property type="entry name" value="HTH_ArsR_DNA-bd_dom"/>
</dbReference>
<dbReference type="SMART" id="SM00418">
    <property type="entry name" value="HTH_ARSR"/>
    <property type="match status" value="1"/>
</dbReference>
<organism evidence="5 6">
    <name type="scientific">Actinokineospora bangkokensis</name>
    <dbReference type="NCBI Taxonomy" id="1193682"/>
    <lineage>
        <taxon>Bacteria</taxon>
        <taxon>Bacillati</taxon>
        <taxon>Actinomycetota</taxon>
        <taxon>Actinomycetes</taxon>
        <taxon>Pseudonocardiales</taxon>
        <taxon>Pseudonocardiaceae</taxon>
        <taxon>Actinokineospora</taxon>
    </lineage>
</organism>
<accession>A0A1Q9LDP1</accession>
<dbReference type="InterPro" id="IPR051011">
    <property type="entry name" value="Metal_resp_trans_reg"/>
</dbReference>
<dbReference type="RefSeq" id="WP_075978325.1">
    <property type="nucleotide sequence ID" value="NZ_MKQR01000028.1"/>
</dbReference>
<name>A0A1Q9LDP1_9PSEU</name>
<dbReference type="Proteomes" id="UP000186040">
    <property type="component" value="Unassembled WGS sequence"/>
</dbReference>
<dbReference type="GO" id="GO:0003700">
    <property type="term" value="F:DNA-binding transcription factor activity"/>
    <property type="evidence" value="ECO:0007669"/>
    <property type="project" value="InterPro"/>
</dbReference>